<dbReference type="Proteomes" id="UP000238274">
    <property type="component" value="Unassembled WGS sequence"/>
</dbReference>
<reference evidence="3" key="3">
    <citation type="journal article" date="2018" name="Mol. Plant Microbe Interact.">
        <title>Genome sequence resources for the wheat stripe rust pathogen (Puccinia striiformis f. sp. tritici) and the barley stripe rust pathogen (Puccinia striiformis f. sp. hordei).</title>
        <authorList>
            <person name="Xia C."/>
            <person name="Wang M."/>
            <person name="Yin C."/>
            <person name="Cornejo O.E."/>
            <person name="Hulbert S.H."/>
            <person name="Chen X."/>
        </authorList>
    </citation>
    <scope>NUCLEOTIDE SEQUENCE [LARGE SCALE GENOMIC DNA]</scope>
    <source>
        <strain evidence="3">93TX-2</strain>
    </source>
</reference>
<dbReference type="VEuPathDB" id="FungiDB:PSTT_04998"/>
<feature type="signal peptide" evidence="1">
    <location>
        <begin position="1"/>
        <end position="25"/>
    </location>
</feature>
<keyword evidence="3" id="KW-1185">Reference proteome</keyword>
<reference evidence="2 3" key="1">
    <citation type="submission" date="2017-12" db="EMBL/GenBank/DDBJ databases">
        <title>Gene loss provides genomic basis for host adaptation in cereal stripe rust fungi.</title>
        <authorList>
            <person name="Xia C."/>
        </authorList>
    </citation>
    <scope>NUCLEOTIDE SEQUENCE [LARGE SCALE GENOMIC DNA]</scope>
    <source>
        <strain evidence="2 3">93TX-2</strain>
    </source>
</reference>
<reference evidence="3" key="2">
    <citation type="journal article" date="2018" name="BMC Genomics">
        <title>Genomic insights into host adaptation between the wheat stripe rust pathogen (Puccinia striiformis f. sp. tritici) and the barley stripe rust pathogen (Puccinia striiformis f. sp. hordei).</title>
        <authorList>
            <person name="Xia C."/>
            <person name="Wang M."/>
            <person name="Yin C."/>
            <person name="Cornejo O.E."/>
            <person name="Hulbert S.H."/>
            <person name="Chen X."/>
        </authorList>
    </citation>
    <scope>NUCLEOTIDE SEQUENCE [LARGE SCALE GENOMIC DNA]</scope>
    <source>
        <strain evidence="3">93TX-2</strain>
    </source>
</reference>
<evidence type="ECO:0000256" key="1">
    <source>
        <dbReference type="SAM" id="SignalP"/>
    </source>
</evidence>
<dbReference type="EMBL" id="PKSM01000240">
    <property type="protein sequence ID" value="POW00963.1"/>
    <property type="molecule type" value="Genomic_DNA"/>
</dbReference>
<organism evidence="2 3">
    <name type="scientific">Puccinia striiformis</name>
    <dbReference type="NCBI Taxonomy" id="27350"/>
    <lineage>
        <taxon>Eukaryota</taxon>
        <taxon>Fungi</taxon>
        <taxon>Dikarya</taxon>
        <taxon>Basidiomycota</taxon>
        <taxon>Pucciniomycotina</taxon>
        <taxon>Pucciniomycetes</taxon>
        <taxon>Pucciniales</taxon>
        <taxon>Pucciniaceae</taxon>
        <taxon>Puccinia</taxon>
    </lineage>
</organism>
<dbReference type="OrthoDB" id="2508656at2759"/>
<feature type="chain" id="PRO_5015757769" evidence="1">
    <location>
        <begin position="26"/>
        <end position="526"/>
    </location>
</feature>
<keyword evidence="1" id="KW-0732">Signal</keyword>
<evidence type="ECO:0000313" key="2">
    <source>
        <dbReference type="EMBL" id="POW00963.1"/>
    </source>
</evidence>
<name>A0A2S4UUK0_9BASI</name>
<comment type="caution">
    <text evidence="2">The sequence shown here is derived from an EMBL/GenBank/DDBJ whole genome shotgun (WGS) entry which is preliminary data.</text>
</comment>
<protein>
    <submittedName>
        <fullName evidence="2">Uncharacterized protein</fullName>
    </submittedName>
</protein>
<dbReference type="VEuPathDB" id="FungiDB:PSHT_12781"/>
<proteinExistence type="predicted"/>
<dbReference type="AlphaFoldDB" id="A0A2S4UUK0"/>
<sequence length="526" mass="60517">MVNLSKRLFCCLALHALGGGQLARSVPTEDGPLAKEFAETNGVLGMDASMKSTEQGILGQSTLTKDVNANKATIESIKTDRQDIKLLLISLYAGNTPEFIKLKSQLERLYDDLGGPINERVLELNGIGSWMNHLQPASKDELGQLPSEVRNSPESTAGGNVELHGAALDIVRGRAFREEIKNWQALKKALVELPAKPNFAYQYNDFIEGRFRLKFLKCLYLIEQLIHKYDLLPTHLIGDVDLFEQKTLLKMIEYHTELLFKRNNIGFFGIPDSIIPQLEFLKTGRALRHFHSPIAALSAANQRYAVYLVLSVIIRHAPWKLGRSWENLRPSDRFEEIRTSFTHDDFLQKVHALSDALSKTPHQNHLPRNEYLPVVSLVNHALDFFQRPSLLKETDSDRLEFLVVYYILDFMDQFYRPIVTEILRNKSHPELFDKQLKFMRGNLKFYQNRVEGPNYPDEKQDMAFLETYKSSLYEDGRLHGWIKAVANDLMQQNLPYHGKKPFTLWMDRNCYNCLYPLGKCYQYCGL</sequence>
<accession>A0A2S4UUK0</accession>
<gene>
    <name evidence="2" type="ORF">PSHT_12781</name>
</gene>
<evidence type="ECO:0000313" key="3">
    <source>
        <dbReference type="Proteomes" id="UP000238274"/>
    </source>
</evidence>